<accession>A0A2N4T3J0</accession>
<name>A0A2N4T3J0_9MICC</name>
<dbReference type="AlphaFoldDB" id="A0A2N4T3J0"/>
<evidence type="ECO:0000313" key="2">
    <source>
        <dbReference type="EMBL" id="PLC12790.1"/>
    </source>
</evidence>
<dbReference type="InterPro" id="IPR036513">
    <property type="entry name" value="STAS_dom_sf"/>
</dbReference>
<sequence length="166" mass="17766">MLESTVQPGTDIVTLDAHGGITAEEMLHVRAVLDEVLHDHDSVRMVATRGELDVGDVSPKAPWPARTSAGCAKELARLTVVTDVDREAKASEWTSELLHIPTRRFRLDERAAARAWISRPQLLPPPPAHATAEAGRGRPGTARPCSAPGAATTAQVPAIDLESPFC</sequence>
<proteinExistence type="predicted"/>
<evidence type="ECO:0000256" key="1">
    <source>
        <dbReference type="SAM" id="MobiDB-lite"/>
    </source>
</evidence>
<dbReference type="InterPro" id="IPR038396">
    <property type="entry name" value="SpoIIAA-like_sf"/>
</dbReference>
<dbReference type="EMBL" id="LOMZ01000001">
    <property type="protein sequence ID" value="PLC12790.1"/>
    <property type="molecule type" value="Genomic_DNA"/>
</dbReference>
<dbReference type="Proteomes" id="UP000234632">
    <property type="component" value="Unassembled WGS sequence"/>
</dbReference>
<dbReference type="InterPro" id="IPR021866">
    <property type="entry name" value="SpoIIAA-like"/>
</dbReference>
<dbReference type="SUPFAM" id="SSF52091">
    <property type="entry name" value="SpoIIaa-like"/>
    <property type="match status" value="1"/>
</dbReference>
<feature type="region of interest" description="Disordered" evidence="1">
    <location>
        <begin position="120"/>
        <end position="153"/>
    </location>
</feature>
<dbReference type="Pfam" id="PF11964">
    <property type="entry name" value="SpoIIAA-like"/>
    <property type="match status" value="1"/>
</dbReference>
<comment type="caution">
    <text evidence="2">The sequence shown here is derived from an EMBL/GenBank/DDBJ whole genome shotgun (WGS) entry which is preliminary data.</text>
</comment>
<protein>
    <recommendedName>
        <fullName evidence="4">STAS/SEC14 domain-containing protein</fullName>
    </recommendedName>
</protein>
<gene>
    <name evidence="2" type="ORF">AUQ48_11855</name>
</gene>
<evidence type="ECO:0000313" key="3">
    <source>
        <dbReference type="Proteomes" id="UP000234632"/>
    </source>
</evidence>
<evidence type="ECO:0008006" key="4">
    <source>
        <dbReference type="Google" id="ProtNLM"/>
    </source>
</evidence>
<dbReference type="Gene3D" id="3.40.50.10600">
    <property type="entry name" value="SpoIIaa-like domains"/>
    <property type="match status" value="1"/>
</dbReference>
<organism evidence="2 3">
    <name type="scientific">Kocuria flava</name>
    <dbReference type="NCBI Taxonomy" id="446860"/>
    <lineage>
        <taxon>Bacteria</taxon>
        <taxon>Bacillati</taxon>
        <taxon>Actinomycetota</taxon>
        <taxon>Actinomycetes</taxon>
        <taxon>Micrococcales</taxon>
        <taxon>Micrococcaceae</taxon>
        <taxon>Kocuria</taxon>
    </lineage>
</organism>
<reference evidence="2 3" key="1">
    <citation type="submission" date="2015-12" db="EMBL/GenBank/DDBJ databases">
        <authorList>
            <person name="Shamseldin A."/>
            <person name="Moawad H."/>
            <person name="Abd El-Rahim W.M."/>
            <person name="Sadowsky M.J."/>
        </authorList>
    </citation>
    <scope>NUCLEOTIDE SEQUENCE [LARGE SCALE GENOMIC DNA]</scope>
    <source>
        <strain evidence="2 3">S43</strain>
    </source>
</reference>
<dbReference type="RefSeq" id="WP_101852334.1">
    <property type="nucleotide sequence ID" value="NZ_LOMZ01000001.1"/>
</dbReference>